<gene>
    <name evidence="1" type="ORF">GCM10023220_39220</name>
</gene>
<reference evidence="2" key="1">
    <citation type="journal article" date="2019" name="Int. J. Syst. Evol. Microbiol.">
        <title>The Global Catalogue of Microorganisms (GCM) 10K type strain sequencing project: providing services to taxonomists for standard genome sequencing and annotation.</title>
        <authorList>
            <consortium name="The Broad Institute Genomics Platform"/>
            <consortium name="The Broad Institute Genome Sequencing Center for Infectious Disease"/>
            <person name="Wu L."/>
            <person name="Ma J."/>
        </authorList>
    </citation>
    <scope>NUCLEOTIDE SEQUENCE [LARGE SCALE GENOMIC DNA]</scope>
    <source>
        <strain evidence="2">JCM 18081</strain>
    </source>
</reference>
<sequence>MESSELRRAVEAARATTPELGLRADEVVVVHHSDRVGLRRIDLDAAHFTDRVAAALRGESTVPGRAGA</sequence>
<comment type="caution">
    <text evidence="1">The sequence shown here is derived from an EMBL/GenBank/DDBJ whole genome shotgun (WGS) entry which is preliminary data.</text>
</comment>
<evidence type="ECO:0000313" key="2">
    <source>
        <dbReference type="Proteomes" id="UP001501265"/>
    </source>
</evidence>
<organism evidence="1 2">
    <name type="scientific">Streptomyces ziwulingensis</name>
    <dbReference type="NCBI Taxonomy" id="1045501"/>
    <lineage>
        <taxon>Bacteria</taxon>
        <taxon>Bacillati</taxon>
        <taxon>Actinomycetota</taxon>
        <taxon>Actinomycetes</taxon>
        <taxon>Kitasatosporales</taxon>
        <taxon>Streptomycetaceae</taxon>
        <taxon>Streptomyces</taxon>
    </lineage>
</organism>
<keyword evidence="2" id="KW-1185">Reference proteome</keyword>
<dbReference type="Proteomes" id="UP001501265">
    <property type="component" value="Unassembled WGS sequence"/>
</dbReference>
<dbReference type="RefSeq" id="WP_425586527.1">
    <property type="nucleotide sequence ID" value="NZ_BAABIG010000038.1"/>
</dbReference>
<evidence type="ECO:0000313" key="1">
    <source>
        <dbReference type="EMBL" id="GAA4805655.1"/>
    </source>
</evidence>
<accession>A0ABP9C6B8</accession>
<protein>
    <submittedName>
        <fullName evidence="1">Uncharacterized protein</fullName>
    </submittedName>
</protein>
<dbReference type="EMBL" id="BAABIG010000038">
    <property type="protein sequence ID" value="GAA4805655.1"/>
    <property type="molecule type" value="Genomic_DNA"/>
</dbReference>
<name>A0ABP9C6B8_9ACTN</name>
<proteinExistence type="predicted"/>